<keyword evidence="3" id="KW-1185">Reference proteome</keyword>
<dbReference type="Proteomes" id="UP000825890">
    <property type="component" value="Unassembled WGS sequence"/>
</dbReference>
<organism evidence="2 3">
    <name type="scientific">Cercospora kikuchii</name>
    <dbReference type="NCBI Taxonomy" id="84275"/>
    <lineage>
        <taxon>Eukaryota</taxon>
        <taxon>Fungi</taxon>
        <taxon>Dikarya</taxon>
        <taxon>Ascomycota</taxon>
        <taxon>Pezizomycotina</taxon>
        <taxon>Dothideomycetes</taxon>
        <taxon>Dothideomycetidae</taxon>
        <taxon>Mycosphaerellales</taxon>
        <taxon>Mycosphaerellaceae</taxon>
        <taxon>Cercospora</taxon>
    </lineage>
</organism>
<protein>
    <submittedName>
        <fullName evidence="2">Uncharacterized protein</fullName>
    </submittedName>
</protein>
<feature type="compositionally biased region" description="Basic and acidic residues" evidence="1">
    <location>
        <begin position="18"/>
        <end position="40"/>
    </location>
</feature>
<gene>
    <name evidence="2" type="ORF">CKM354_001233100</name>
</gene>
<dbReference type="GeneID" id="68297906"/>
<dbReference type="RefSeq" id="XP_044663786.1">
    <property type="nucleotide sequence ID" value="XM_044807851.1"/>
</dbReference>
<feature type="compositionally biased region" description="Basic and acidic residues" evidence="1">
    <location>
        <begin position="219"/>
        <end position="238"/>
    </location>
</feature>
<dbReference type="EMBL" id="BOLY01000009">
    <property type="protein sequence ID" value="GIZ49299.1"/>
    <property type="molecule type" value="Genomic_DNA"/>
</dbReference>
<name>A0A9P3L1A7_9PEZI</name>
<feature type="region of interest" description="Disordered" evidence="1">
    <location>
        <begin position="185"/>
        <end position="238"/>
    </location>
</feature>
<dbReference type="OrthoDB" id="3646695at2759"/>
<feature type="region of interest" description="Disordered" evidence="1">
    <location>
        <begin position="1"/>
        <end position="40"/>
    </location>
</feature>
<dbReference type="AlphaFoldDB" id="A0A9P3L1A7"/>
<evidence type="ECO:0000256" key="1">
    <source>
        <dbReference type="SAM" id="MobiDB-lite"/>
    </source>
</evidence>
<comment type="caution">
    <text evidence="2">The sequence shown here is derived from an EMBL/GenBank/DDBJ whole genome shotgun (WGS) entry which is preliminary data.</text>
</comment>
<proteinExistence type="predicted"/>
<feature type="compositionally biased region" description="Basic and acidic residues" evidence="1">
    <location>
        <begin position="1"/>
        <end position="11"/>
    </location>
</feature>
<evidence type="ECO:0000313" key="2">
    <source>
        <dbReference type="EMBL" id="GIZ49299.1"/>
    </source>
</evidence>
<sequence length="238" mass="27427">MVPHEFDEIRRTASQNKIPDETEATREDQAEEIHVEDAERTKHLEAGIDNILDLIRPEDSENPHIQEKLRKLFAIFSSTSAGLQVPKLPTTSSKKMTDDILRQHEIEDRTRAADKNKQPSEKRKYQSVLEMIGYEGLSRKKKRQDRDSVKIGGRKWSRDACVAKWNAMNEPMDDSALDENWSVAATTGRRTPKLPRPETPKLRSIASRDMNVSSAETFGRADRDDERKQAEEWAKRYP</sequence>
<evidence type="ECO:0000313" key="3">
    <source>
        <dbReference type="Proteomes" id="UP000825890"/>
    </source>
</evidence>
<accession>A0A9P3L1A7</accession>
<reference evidence="2 3" key="1">
    <citation type="submission" date="2021-01" db="EMBL/GenBank/DDBJ databases">
        <title>Cercospora kikuchii MAFF 305040 whole genome shotgun sequence.</title>
        <authorList>
            <person name="Kashiwa T."/>
            <person name="Suzuki T."/>
        </authorList>
    </citation>
    <scope>NUCLEOTIDE SEQUENCE [LARGE SCALE GENOMIC DNA]</scope>
    <source>
        <strain evidence="2 3">MAFF 305040</strain>
    </source>
</reference>
<feature type="region of interest" description="Disordered" evidence="1">
    <location>
        <begin position="104"/>
        <end position="124"/>
    </location>
</feature>